<comment type="caution">
    <text evidence="6">The sequence shown here is derived from an EMBL/GenBank/DDBJ whole genome shotgun (WGS) entry which is preliminary data.</text>
</comment>
<dbReference type="SUPFAM" id="SSF46785">
    <property type="entry name" value="Winged helix' DNA-binding domain"/>
    <property type="match status" value="1"/>
</dbReference>
<feature type="compositionally biased region" description="Low complexity" evidence="4">
    <location>
        <begin position="7"/>
        <end position="20"/>
    </location>
</feature>
<organism evidence="6 7">
    <name type="scientific">Pseudaquabacterium terrae</name>
    <dbReference type="NCBI Taxonomy" id="2732868"/>
    <lineage>
        <taxon>Bacteria</taxon>
        <taxon>Pseudomonadati</taxon>
        <taxon>Pseudomonadota</taxon>
        <taxon>Betaproteobacteria</taxon>
        <taxon>Burkholderiales</taxon>
        <taxon>Sphaerotilaceae</taxon>
        <taxon>Pseudaquabacterium</taxon>
    </lineage>
</organism>
<dbReference type="InterPro" id="IPR036390">
    <property type="entry name" value="WH_DNA-bd_sf"/>
</dbReference>
<evidence type="ECO:0000313" key="6">
    <source>
        <dbReference type="EMBL" id="NRF70959.1"/>
    </source>
</evidence>
<evidence type="ECO:0000256" key="4">
    <source>
        <dbReference type="SAM" id="MobiDB-lite"/>
    </source>
</evidence>
<evidence type="ECO:0000313" key="7">
    <source>
        <dbReference type="Proteomes" id="UP000737171"/>
    </source>
</evidence>
<sequence>MTSLSQATADPADPAHATLAPSPKGWLDALSAAAPDAPADGLQALLPVALPVSLFRGAQLLSREQPAQRHWLLLSGQVAMGLAERGRMQQQTRDVRPGQWIDNASAWLMDGSGYLEDALVEQDGLALSFAHADLLRCGLRHPMLLAASAGSLVQRVQAMLGAELSLIRQSAESRFAAWLLQHAEAPVTGGVARVPQVVLRQRKRAIASQLGATPETFSRVLRQLITRGAVRARGYTIELLDLTLLHELATAGVPPRRV</sequence>
<dbReference type="Pfam" id="PF13545">
    <property type="entry name" value="HTH_Crp_2"/>
    <property type="match status" value="1"/>
</dbReference>
<accession>A0ABX2ER76</accession>
<proteinExistence type="predicted"/>
<evidence type="ECO:0000259" key="5">
    <source>
        <dbReference type="PROSITE" id="PS51063"/>
    </source>
</evidence>
<dbReference type="PROSITE" id="PS51063">
    <property type="entry name" value="HTH_CRP_2"/>
    <property type="match status" value="1"/>
</dbReference>
<keyword evidence="3" id="KW-0804">Transcription</keyword>
<evidence type="ECO:0000256" key="3">
    <source>
        <dbReference type="ARBA" id="ARBA00023163"/>
    </source>
</evidence>
<dbReference type="InterPro" id="IPR018490">
    <property type="entry name" value="cNMP-bd_dom_sf"/>
</dbReference>
<feature type="domain" description="HTH crp-type" evidence="5">
    <location>
        <begin position="169"/>
        <end position="243"/>
    </location>
</feature>
<protein>
    <submittedName>
        <fullName evidence="6">Crp/Fnr family transcriptional regulator</fullName>
    </submittedName>
</protein>
<dbReference type="Gene3D" id="2.60.120.10">
    <property type="entry name" value="Jelly Rolls"/>
    <property type="match status" value="1"/>
</dbReference>
<dbReference type="SUPFAM" id="SSF51206">
    <property type="entry name" value="cAMP-binding domain-like"/>
    <property type="match status" value="1"/>
</dbReference>
<dbReference type="SMART" id="SM00419">
    <property type="entry name" value="HTH_CRP"/>
    <property type="match status" value="1"/>
</dbReference>
<evidence type="ECO:0000256" key="1">
    <source>
        <dbReference type="ARBA" id="ARBA00023015"/>
    </source>
</evidence>
<dbReference type="InterPro" id="IPR014710">
    <property type="entry name" value="RmlC-like_jellyroll"/>
</dbReference>
<gene>
    <name evidence="6" type="ORF">HLB44_28530</name>
</gene>
<name>A0ABX2ER76_9BURK</name>
<dbReference type="InterPro" id="IPR012318">
    <property type="entry name" value="HTH_CRP"/>
</dbReference>
<keyword evidence="1" id="KW-0805">Transcription regulation</keyword>
<keyword evidence="7" id="KW-1185">Reference proteome</keyword>
<dbReference type="Proteomes" id="UP000737171">
    <property type="component" value="Unassembled WGS sequence"/>
</dbReference>
<feature type="region of interest" description="Disordered" evidence="4">
    <location>
        <begin position="1"/>
        <end position="20"/>
    </location>
</feature>
<reference evidence="6 7" key="1">
    <citation type="submission" date="2020-05" db="EMBL/GenBank/DDBJ databases">
        <title>Aquincola sp. isolate from soil.</title>
        <authorList>
            <person name="Han J."/>
            <person name="Kim D.-U."/>
        </authorList>
    </citation>
    <scope>NUCLEOTIDE SEQUENCE [LARGE SCALE GENOMIC DNA]</scope>
    <source>
        <strain evidence="6 7">S2</strain>
    </source>
</reference>
<dbReference type="EMBL" id="JABRWJ010000010">
    <property type="protein sequence ID" value="NRF70959.1"/>
    <property type="molecule type" value="Genomic_DNA"/>
</dbReference>
<evidence type="ECO:0000256" key="2">
    <source>
        <dbReference type="ARBA" id="ARBA00023125"/>
    </source>
</evidence>
<dbReference type="RefSeq" id="WP_173131192.1">
    <property type="nucleotide sequence ID" value="NZ_JABRWJ010000010.1"/>
</dbReference>
<keyword evidence="2" id="KW-0238">DNA-binding</keyword>